<dbReference type="PANTHER" id="PTHR42872:SF6">
    <property type="entry name" value="PROTEIN-GLUTAMATE METHYLESTERASE_PROTEIN-GLUTAMINE GLUTAMINASE"/>
    <property type="match status" value="1"/>
</dbReference>
<dbReference type="EC" id="3.1.1.61" evidence="2"/>
<dbReference type="PROSITE" id="PS50122">
    <property type="entry name" value="CHEB"/>
    <property type="match status" value="1"/>
</dbReference>
<organism evidence="6 7">
    <name type="scientific">Duganella aceris</name>
    <dbReference type="NCBI Taxonomy" id="2703883"/>
    <lineage>
        <taxon>Bacteria</taxon>
        <taxon>Pseudomonadati</taxon>
        <taxon>Pseudomonadota</taxon>
        <taxon>Betaproteobacteria</taxon>
        <taxon>Burkholderiales</taxon>
        <taxon>Oxalobacteraceae</taxon>
        <taxon>Telluria group</taxon>
        <taxon>Duganella</taxon>
    </lineage>
</organism>
<dbReference type="PANTHER" id="PTHR42872">
    <property type="entry name" value="PROTEIN-GLUTAMATE METHYLESTERASE/PROTEIN-GLUTAMINE GLUTAMINASE"/>
    <property type="match status" value="1"/>
</dbReference>
<accession>A0ABX0FRS1</accession>
<evidence type="ECO:0000313" key="6">
    <source>
        <dbReference type="EMBL" id="NGZ87348.1"/>
    </source>
</evidence>
<dbReference type="RefSeq" id="WP_166107450.1">
    <property type="nucleotide sequence ID" value="NZ_JAADJT010000012.1"/>
</dbReference>
<dbReference type="Proteomes" id="UP000666369">
    <property type="component" value="Unassembled WGS sequence"/>
</dbReference>
<dbReference type="Gene3D" id="3.40.50.180">
    <property type="entry name" value="Methylesterase CheB, C-terminal domain"/>
    <property type="match status" value="1"/>
</dbReference>
<dbReference type="InterPro" id="IPR011247">
    <property type="entry name" value="Chemotax_prot-Glu_Me-esterase"/>
</dbReference>
<evidence type="ECO:0000313" key="7">
    <source>
        <dbReference type="Proteomes" id="UP000666369"/>
    </source>
</evidence>
<dbReference type="Pfam" id="PF01339">
    <property type="entry name" value="CheB_methylest"/>
    <property type="match status" value="1"/>
</dbReference>
<evidence type="ECO:0000256" key="1">
    <source>
        <dbReference type="ARBA" id="ARBA00022801"/>
    </source>
</evidence>
<evidence type="ECO:0000259" key="5">
    <source>
        <dbReference type="PROSITE" id="PS50122"/>
    </source>
</evidence>
<proteinExistence type="predicted"/>
<dbReference type="SUPFAM" id="SSF52738">
    <property type="entry name" value="Methylesterase CheB, C-terminal domain"/>
    <property type="match status" value="1"/>
</dbReference>
<feature type="active site" evidence="4">
    <location>
        <position position="37"/>
    </location>
</feature>
<dbReference type="EMBL" id="JAADJT010000012">
    <property type="protein sequence ID" value="NGZ87348.1"/>
    <property type="molecule type" value="Genomic_DNA"/>
</dbReference>
<comment type="caution">
    <text evidence="6">The sequence shown here is derived from an EMBL/GenBank/DDBJ whole genome shotgun (WGS) entry which is preliminary data.</text>
</comment>
<evidence type="ECO:0000256" key="2">
    <source>
        <dbReference type="ARBA" id="ARBA00039140"/>
    </source>
</evidence>
<reference evidence="7" key="2">
    <citation type="submission" date="2023-07" db="EMBL/GenBank/DDBJ databases">
        <title>Duganella aceri sp. nov., isolated from tree sap.</title>
        <authorList>
            <person name="Kim I.S."/>
        </authorList>
    </citation>
    <scope>NUCLEOTIDE SEQUENCE [LARGE SCALE GENOMIC DNA]</scope>
    <source>
        <strain evidence="7">SAP-35</strain>
    </source>
</reference>
<feature type="active site" evidence="4">
    <location>
        <position position="10"/>
    </location>
</feature>
<sequence>MDRLVVLGASAGAVDALHTIFTALPPDFPAAMLVVRHIGPRNCGLPAVLARSSRLPVRHATDGETVVRPAILVAPPDHHLMVRTRAPLQVALTHGPTENYTRPAIDPLFRSAAEIFGPLVTGVLLTGYLDDGSVGLKAIKACGGTTVVQDPHDAYAPDMPANALHNVAIDYALPLDGIGPLLARLAMLPADPLETVPPPVPEWVRLENRYAYGDAAMQELEQLGSPSTFTCPECSGTLWQLSDGPPLRYRCHTGHSFTATVLAELQSKVAEDAMWAALRALQEKERMARSLAAKAAQHGLDGAAREHLQRADQALADAKVLRLMLTR</sequence>
<dbReference type="InterPro" id="IPR035909">
    <property type="entry name" value="CheB_C"/>
</dbReference>
<evidence type="ECO:0000256" key="3">
    <source>
        <dbReference type="ARBA" id="ARBA00048267"/>
    </source>
</evidence>
<feature type="domain" description="CheB-type methylesterase" evidence="5">
    <location>
        <begin position="1"/>
        <end position="179"/>
    </location>
</feature>
<dbReference type="InterPro" id="IPR000673">
    <property type="entry name" value="Sig_transdc_resp-reg_Me-estase"/>
</dbReference>
<comment type="catalytic activity">
    <reaction evidence="3">
        <text>[protein]-L-glutamate 5-O-methyl ester + H2O = L-glutamyl-[protein] + methanol + H(+)</text>
        <dbReference type="Rhea" id="RHEA:23236"/>
        <dbReference type="Rhea" id="RHEA-COMP:10208"/>
        <dbReference type="Rhea" id="RHEA-COMP:10311"/>
        <dbReference type="ChEBI" id="CHEBI:15377"/>
        <dbReference type="ChEBI" id="CHEBI:15378"/>
        <dbReference type="ChEBI" id="CHEBI:17790"/>
        <dbReference type="ChEBI" id="CHEBI:29973"/>
        <dbReference type="ChEBI" id="CHEBI:82795"/>
        <dbReference type="EC" id="3.1.1.61"/>
    </reaction>
</comment>
<reference evidence="6 7" key="1">
    <citation type="submission" date="2020-01" db="EMBL/GenBank/DDBJ databases">
        <authorList>
            <person name="Lee S.D."/>
        </authorList>
    </citation>
    <scope>NUCLEOTIDE SEQUENCE [LARGE SCALE GENOMIC DNA]</scope>
    <source>
        <strain evidence="6 7">SAP-35</strain>
    </source>
</reference>
<protein>
    <recommendedName>
        <fullName evidence="2">protein-glutamate methylesterase</fullName>
        <ecNumber evidence="2">3.1.1.61</ecNumber>
    </recommendedName>
</protein>
<evidence type="ECO:0000256" key="4">
    <source>
        <dbReference type="PROSITE-ProRule" id="PRU00050"/>
    </source>
</evidence>
<gene>
    <name evidence="6" type="ORF">GW587_24200</name>
</gene>
<keyword evidence="7" id="KW-1185">Reference proteome</keyword>
<feature type="active site" evidence="4">
    <location>
        <position position="131"/>
    </location>
</feature>
<keyword evidence="1 4" id="KW-0378">Hydrolase</keyword>
<dbReference type="CDD" id="cd16433">
    <property type="entry name" value="CheB"/>
    <property type="match status" value="1"/>
</dbReference>
<keyword evidence="4" id="KW-0145">Chemotaxis</keyword>
<dbReference type="PIRSF" id="PIRSF036461">
    <property type="entry name" value="Chmtx_methlestr"/>
    <property type="match status" value="1"/>
</dbReference>
<name>A0ABX0FRS1_9BURK</name>